<evidence type="ECO:0000259" key="2">
    <source>
        <dbReference type="Pfam" id="PF03050"/>
    </source>
</evidence>
<dbReference type="STRING" id="1862672.BO225_00190"/>
<name>A0A1U7NQU5_9FIRM</name>
<dbReference type="OrthoDB" id="1643607at2"/>
<dbReference type="InterPro" id="IPR004291">
    <property type="entry name" value="Transposase_IS66_central"/>
</dbReference>
<protein>
    <recommendedName>
        <fullName evidence="2">Transposase IS66 central domain-containing protein</fullName>
    </recommendedName>
</protein>
<dbReference type="AlphaFoldDB" id="A0A1U7NQU5"/>
<feature type="non-terminal residue" evidence="3">
    <location>
        <position position="342"/>
    </location>
</feature>
<evidence type="ECO:0000313" key="4">
    <source>
        <dbReference type="Proteomes" id="UP000186705"/>
    </source>
</evidence>
<dbReference type="Proteomes" id="UP000186705">
    <property type="component" value="Unassembled WGS sequence"/>
</dbReference>
<dbReference type="NCBIfam" id="NF033517">
    <property type="entry name" value="transpos_IS66"/>
    <property type="match status" value="1"/>
</dbReference>
<evidence type="ECO:0000256" key="1">
    <source>
        <dbReference type="SAM" id="Coils"/>
    </source>
</evidence>
<reference evidence="3 4" key="1">
    <citation type="submission" date="2016-11" db="EMBL/GenBank/DDBJ databases">
        <title>Description of two novel members of the family Erysipelotrichaceae: Ileibacterium lipovorans gen. nov., sp. nov. and Dubosiella newyorkensis, gen. nov., sp. nov.</title>
        <authorList>
            <person name="Cox L.M."/>
            <person name="Sohn J."/>
            <person name="Tyrrell K.L."/>
            <person name="Citron D.M."/>
            <person name="Lawson P.A."/>
            <person name="Patel N.B."/>
            <person name="Iizumi T."/>
            <person name="Perez-Perez G.I."/>
            <person name="Goldstein E.J."/>
            <person name="Blaser M.J."/>
        </authorList>
    </citation>
    <scope>NUCLEOTIDE SEQUENCE [LARGE SCALE GENOMIC DNA]</scope>
    <source>
        <strain evidence="3 4">NYU-BL-A4</strain>
    </source>
</reference>
<dbReference type="Pfam" id="PF03050">
    <property type="entry name" value="DDE_Tnp_IS66"/>
    <property type="match status" value="1"/>
</dbReference>
<feature type="coiled-coil region" evidence="1">
    <location>
        <begin position="13"/>
        <end position="50"/>
    </location>
</feature>
<dbReference type="RefSeq" id="WP_143356711.1">
    <property type="nucleotide sequence ID" value="NZ_MPKA01000011.1"/>
</dbReference>
<dbReference type="EMBL" id="MPKA01000011">
    <property type="protein sequence ID" value="OLU48007.1"/>
    <property type="molecule type" value="Genomic_DNA"/>
</dbReference>
<gene>
    <name evidence="3" type="ORF">BO225_00190</name>
</gene>
<dbReference type="PANTHER" id="PTHR33678:SF2">
    <property type="match status" value="1"/>
</dbReference>
<comment type="caution">
    <text evidence="3">The sequence shown here is derived from an EMBL/GenBank/DDBJ whole genome shotgun (WGS) entry which is preliminary data.</text>
</comment>
<feature type="domain" description="Transposase IS66 central" evidence="2">
    <location>
        <begin position="184"/>
        <end position="342"/>
    </location>
</feature>
<sequence length="342" mass="39924">MEKEKQTTAEVDKEQLEKMIKAIEDLTVRIEELNKTIKHKDAIIEKLQRMLFGKKSEKARHAEMMANMPTLFDLEYPEESPSSARALQNIQYSRKKRCWNKDDLGDVERTKIVIEAAEEEKKCPWCGKEMEKIGEEKVRTRVIIEEPKIRIEEIYTETDVCPSCRQDGEDVLFKTEAPLPVIPHSFASAEAIAHVANERFVKSVPYNRQEKEWKWLGLSVSRRTMSNWIMAVSELYLEPVVLKMREHLLKEELCHCDETPIQVLREEGRKNTSKSWMWVYSSAAVSRKPIRIFQYAPGRGSRYPKAFLEGFEGFLVTDGYGGYSQIENTKRALCWAHVRRKF</sequence>
<dbReference type="GeneID" id="78274377"/>
<evidence type="ECO:0000313" key="3">
    <source>
        <dbReference type="EMBL" id="OLU48007.1"/>
    </source>
</evidence>
<dbReference type="PANTHER" id="PTHR33678">
    <property type="entry name" value="BLL1576 PROTEIN"/>
    <property type="match status" value="1"/>
</dbReference>
<accession>A0A1U7NQU5</accession>
<organism evidence="3 4">
    <name type="scientific">Dubosiella newyorkensis</name>
    <dbReference type="NCBI Taxonomy" id="1862672"/>
    <lineage>
        <taxon>Bacteria</taxon>
        <taxon>Bacillati</taxon>
        <taxon>Bacillota</taxon>
        <taxon>Erysipelotrichia</taxon>
        <taxon>Erysipelotrichales</taxon>
        <taxon>Erysipelotrichaceae</taxon>
        <taxon>Dubosiella</taxon>
    </lineage>
</organism>
<proteinExistence type="predicted"/>
<keyword evidence="1" id="KW-0175">Coiled coil</keyword>
<dbReference type="InterPro" id="IPR052344">
    <property type="entry name" value="Transposase-related"/>
</dbReference>
<keyword evidence="4" id="KW-1185">Reference proteome</keyword>